<gene>
    <name evidence="9" type="ORF">E3N88_29144</name>
</gene>
<keyword evidence="6" id="KW-0378">Hydrolase</keyword>
<feature type="domain" description="Reverse transcriptase" evidence="8">
    <location>
        <begin position="8"/>
        <end position="167"/>
    </location>
</feature>
<keyword evidence="3" id="KW-0548">Nucleotidyltransferase</keyword>
<dbReference type="SUPFAM" id="SSF56672">
    <property type="entry name" value="DNA/RNA polymerases"/>
    <property type="match status" value="1"/>
</dbReference>
<evidence type="ECO:0000256" key="6">
    <source>
        <dbReference type="ARBA" id="ARBA00022801"/>
    </source>
</evidence>
<name>A0A5N6MHY1_9ASTR</name>
<dbReference type="Pfam" id="PF00078">
    <property type="entry name" value="RVT_1"/>
    <property type="match status" value="1"/>
</dbReference>
<protein>
    <recommendedName>
        <fullName evidence="8">Reverse transcriptase domain-containing protein</fullName>
    </recommendedName>
</protein>
<comment type="caution">
    <text evidence="9">The sequence shown here is derived from an EMBL/GenBank/DDBJ whole genome shotgun (WGS) entry which is preliminary data.</text>
</comment>
<evidence type="ECO:0000256" key="1">
    <source>
        <dbReference type="ARBA" id="ARBA00022670"/>
    </source>
</evidence>
<dbReference type="InterPro" id="IPR043502">
    <property type="entry name" value="DNA/RNA_pol_sf"/>
</dbReference>
<evidence type="ECO:0000256" key="3">
    <source>
        <dbReference type="ARBA" id="ARBA00022695"/>
    </source>
</evidence>
<evidence type="ECO:0000256" key="4">
    <source>
        <dbReference type="ARBA" id="ARBA00022722"/>
    </source>
</evidence>
<organism evidence="9 10">
    <name type="scientific">Mikania micrantha</name>
    <name type="common">bitter vine</name>
    <dbReference type="NCBI Taxonomy" id="192012"/>
    <lineage>
        <taxon>Eukaryota</taxon>
        <taxon>Viridiplantae</taxon>
        <taxon>Streptophyta</taxon>
        <taxon>Embryophyta</taxon>
        <taxon>Tracheophyta</taxon>
        <taxon>Spermatophyta</taxon>
        <taxon>Magnoliopsida</taxon>
        <taxon>eudicotyledons</taxon>
        <taxon>Gunneridae</taxon>
        <taxon>Pentapetalae</taxon>
        <taxon>asterids</taxon>
        <taxon>campanulids</taxon>
        <taxon>Asterales</taxon>
        <taxon>Asteraceae</taxon>
        <taxon>Asteroideae</taxon>
        <taxon>Heliantheae alliance</taxon>
        <taxon>Eupatorieae</taxon>
        <taxon>Mikania</taxon>
    </lineage>
</organism>
<dbReference type="PANTHER" id="PTHR24559">
    <property type="entry name" value="TRANSPOSON TY3-I GAG-POL POLYPROTEIN"/>
    <property type="match status" value="1"/>
</dbReference>
<evidence type="ECO:0000256" key="7">
    <source>
        <dbReference type="ARBA" id="ARBA00022918"/>
    </source>
</evidence>
<accession>A0A5N6MHY1</accession>
<dbReference type="FunFam" id="3.10.10.10:FF:000007">
    <property type="entry name" value="Retrovirus-related Pol polyprotein from transposon 17.6-like Protein"/>
    <property type="match status" value="1"/>
</dbReference>
<evidence type="ECO:0000259" key="8">
    <source>
        <dbReference type="Pfam" id="PF00078"/>
    </source>
</evidence>
<dbReference type="Gene3D" id="3.30.70.270">
    <property type="match status" value="2"/>
</dbReference>
<sequence>MDDDPILVKKKDGSMRTCIGYQELNKLTVKNRYTLPRIDDLFDQLQGASSFSKIDLRSGYHQLKVREHDIPKTAFRTRYGHYEFLVMSFGLTNAAASFMDLMNRVCQLMLDRSVIVFIDDILIYSMNEGDHACHVRKVLETLRKEKLYAKFSEYAFWLLEVQFLGHVVNLEGIIVGPAKVETVMNRSPPKSPTEVRSFLGLAGYYRSLFQDFYKIAMPLTELPKKDVKDEWGPNQEQAFSAL</sequence>
<evidence type="ECO:0000256" key="2">
    <source>
        <dbReference type="ARBA" id="ARBA00022679"/>
    </source>
</evidence>
<dbReference type="GO" id="GO:0003964">
    <property type="term" value="F:RNA-directed DNA polymerase activity"/>
    <property type="evidence" value="ECO:0007669"/>
    <property type="project" value="UniProtKB-KW"/>
</dbReference>
<dbReference type="EMBL" id="SZYD01000015">
    <property type="protein sequence ID" value="KAD3639921.1"/>
    <property type="molecule type" value="Genomic_DNA"/>
</dbReference>
<evidence type="ECO:0000256" key="5">
    <source>
        <dbReference type="ARBA" id="ARBA00022759"/>
    </source>
</evidence>
<dbReference type="CDD" id="cd01647">
    <property type="entry name" value="RT_LTR"/>
    <property type="match status" value="1"/>
</dbReference>
<keyword evidence="1" id="KW-0645">Protease</keyword>
<dbReference type="PANTHER" id="PTHR24559:SF444">
    <property type="entry name" value="REVERSE TRANSCRIPTASE DOMAIN-CONTAINING PROTEIN"/>
    <property type="match status" value="1"/>
</dbReference>
<dbReference type="Gene3D" id="3.10.10.10">
    <property type="entry name" value="HIV Type 1 Reverse Transcriptase, subunit A, domain 1"/>
    <property type="match status" value="1"/>
</dbReference>
<keyword evidence="7" id="KW-0695">RNA-directed DNA polymerase</keyword>
<keyword evidence="10" id="KW-1185">Reference proteome</keyword>
<dbReference type="GO" id="GO:0004519">
    <property type="term" value="F:endonuclease activity"/>
    <property type="evidence" value="ECO:0007669"/>
    <property type="project" value="UniProtKB-KW"/>
</dbReference>
<keyword evidence="5" id="KW-0255">Endonuclease</keyword>
<dbReference type="InterPro" id="IPR043128">
    <property type="entry name" value="Rev_trsase/Diguanyl_cyclase"/>
</dbReference>
<dbReference type="InterPro" id="IPR053134">
    <property type="entry name" value="RNA-dir_DNA_polymerase"/>
</dbReference>
<proteinExistence type="predicted"/>
<dbReference type="GO" id="GO:0006508">
    <property type="term" value="P:proteolysis"/>
    <property type="evidence" value="ECO:0007669"/>
    <property type="project" value="UniProtKB-KW"/>
</dbReference>
<keyword evidence="4" id="KW-0540">Nuclease</keyword>
<dbReference type="OrthoDB" id="415724at2759"/>
<dbReference type="AlphaFoldDB" id="A0A5N6MHY1"/>
<dbReference type="GO" id="GO:0008233">
    <property type="term" value="F:peptidase activity"/>
    <property type="evidence" value="ECO:0007669"/>
    <property type="project" value="UniProtKB-KW"/>
</dbReference>
<reference evidence="9 10" key="1">
    <citation type="submission" date="2019-05" db="EMBL/GenBank/DDBJ databases">
        <title>Mikania micrantha, genome provides insights into the molecular mechanism of rapid growth.</title>
        <authorList>
            <person name="Liu B."/>
        </authorList>
    </citation>
    <scope>NUCLEOTIDE SEQUENCE [LARGE SCALE GENOMIC DNA]</scope>
    <source>
        <strain evidence="9">NLD-2019</strain>
        <tissue evidence="9">Leaf</tissue>
    </source>
</reference>
<evidence type="ECO:0000313" key="10">
    <source>
        <dbReference type="Proteomes" id="UP000326396"/>
    </source>
</evidence>
<evidence type="ECO:0000313" key="9">
    <source>
        <dbReference type="EMBL" id="KAD3639921.1"/>
    </source>
</evidence>
<keyword evidence="2" id="KW-0808">Transferase</keyword>
<dbReference type="Proteomes" id="UP000326396">
    <property type="component" value="Linkage Group LG5"/>
</dbReference>
<dbReference type="InterPro" id="IPR000477">
    <property type="entry name" value="RT_dom"/>
</dbReference>